<evidence type="ECO:0000313" key="1">
    <source>
        <dbReference type="EMBL" id="NFA60109.1"/>
    </source>
</evidence>
<evidence type="ECO:0000313" key="2">
    <source>
        <dbReference type="Proteomes" id="UP000473089"/>
    </source>
</evidence>
<proteinExistence type="predicted"/>
<dbReference type="AlphaFoldDB" id="A0A6B3WGL2"/>
<gene>
    <name evidence="1" type="ORF">EXM42_06800</name>
</gene>
<dbReference type="RefSeq" id="WP_012704875.1">
    <property type="nucleotide sequence ID" value="NZ_CP014151.1"/>
</dbReference>
<accession>A0A6B3WGL2</accession>
<dbReference type="EMBL" id="SGJP01000011">
    <property type="protein sequence ID" value="NFA60109.1"/>
    <property type="molecule type" value="Genomic_DNA"/>
</dbReference>
<name>A0A6B3WGL2_CLOBO</name>
<protein>
    <submittedName>
        <fullName evidence="1">Uncharacterized protein</fullName>
    </submittedName>
</protein>
<dbReference type="Proteomes" id="UP000473089">
    <property type="component" value="Unassembled WGS sequence"/>
</dbReference>
<reference evidence="1 2" key="1">
    <citation type="submission" date="2019-02" db="EMBL/GenBank/DDBJ databases">
        <title>Genome sequencing of Clostridium botulinum clinical isolates.</title>
        <authorList>
            <person name="Brunt J."/>
            <person name="Van Vliet A.H.M."/>
            <person name="Stringer S.C."/>
            <person name="Grant K.A."/>
            <person name="Carter A.C."/>
            <person name="Peck M.W."/>
        </authorList>
    </citation>
    <scope>NUCLEOTIDE SEQUENCE [LARGE SCALE GENOMIC DNA]</scope>
    <source>
        <strain evidence="1 2">R1125/03</strain>
    </source>
</reference>
<organism evidence="1 2">
    <name type="scientific">Clostridium botulinum</name>
    <dbReference type="NCBI Taxonomy" id="1491"/>
    <lineage>
        <taxon>Bacteria</taxon>
        <taxon>Bacillati</taxon>
        <taxon>Bacillota</taxon>
        <taxon>Clostridia</taxon>
        <taxon>Eubacteriales</taxon>
        <taxon>Clostridiaceae</taxon>
        <taxon>Clostridium</taxon>
    </lineage>
</organism>
<sequence>MENKKMIEDGVCPHCNKRMSYENGENGYITEYWWECEECGRSYDEDTGEDITQYEFWDLDC</sequence>
<comment type="caution">
    <text evidence="1">The sequence shown here is derived from an EMBL/GenBank/DDBJ whole genome shotgun (WGS) entry which is preliminary data.</text>
</comment>